<proteinExistence type="predicted"/>
<protein>
    <submittedName>
        <fullName evidence="1">Uncharacterized protein</fullName>
    </submittedName>
</protein>
<sequence>MTETKHIQTSLDMVTYDHLRHLSELKNKSLKETIQEAIKEYIKRHEGELMKDSFFGIVGSFRTKEGNWSERNDWRE</sequence>
<name>A0A062V8Y1_9EURY</name>
<dbReference type="EMBL" id="JMIY01000001">
    <property type="protein sequence ID" value="KCZ72973.1"/>
    <property type="molecule type" value="Genomic_DNA"/>
</dbReference>
<evidence type="ECO:0000313" key="1">
    <source>
        <dbReference type="EMBL" id="KCZ72973.1"/>
    </source>
</evidence>
<dbReference type="Proteomes" id="UP000027153">
    <property type="component" value="Unassembled WGS sequence"/>
</dbReference>
<reference evidence="1 2" key="1">
    <citation type="journal article" date="2013" name="Nature">
        <title>Anaerobic oxidation of methane coupled to nitrate reduction in a novel archaeal lineage.</title>
        <authorList>
            <person name="Haroon M.F."/>
            <person name="Hu S."/>
            <person name="Shi Y."/>
            <person name="Imelfort M."/>
            <person name="Keller J."/>
            <person name="Hugenholtz P."/>
            <person name="Yuan Z."/>
            <person name="Tyson G.W."/>
        </authorList>
    </citation>
    <scope>NUCLEOTIDE SEQUENCE [LARGE SCALE GENOMIC DNA]</scope>
    <source>
        <strain evidence="1 2">ANME-2d</strain>
    </source>
</reference>
<dbReference type="AlphaFoldDB" id="A0A062V8Y1"/>
<gene>
    <name evidence="1" type="ORF">ANME2D_00031</name>
</gene>
<organism evidence="1 2">
    <name type="scientific">Candidatus Methanoperedens nitratireducens</name>
    <dbReference type="NCBI Taxonomy" id="1392998"/>
    <lineage>
        <taxon>Archaea</taxon>
        <taxon>Methanobacteriati</taxon>
        <taxon>Methanobacteriota</taxon>
        <taxon>Stenosarchaea group</taxon>
        <taxon>Methanomicrobia</taxon>
        <taxon>Methanosarcinales</taxon>
        <taxon>ANME-2 cluster</taxon>
        <taxon>Candidatus Methanoperedentaceae</taxon>
        <taxon>Candidatus Methanoperedens</taxon>
    </lineage>
</organism>
<accession>A0A062V8Y1</accession>
<dbReference type="OrthoDB" id="103566at2157"/>
<keyword evidence="2" id="KW-1185">Reference proteome</keyword>
<evidence type="ECO:0000313" key="2">
    <source>
        <dbReference type="Proteomes" id="UP000027153"/>
    </source>
</evidence>
<dbReference type="RefSeq" id="WP_048088190.1">
    <property type="nucleotide sequence ID" value="NZ_JMIY01000001.1"/>
</dbReference>
<comment type="caution">
    <text evidence="1">The sequence shown here is derived from an EMBL/GenBank/DDBJ whole genome shotgun (WGS) entry which is preliminary data.</text>
</comment>